<keyword evidence="3" id="KW-1185">Reference proteome</keyword>
<dbReference type="PANTHER" id="PTHR30605">
    <property type="entry name" value="ANHYDRO-N-ACETYLMURAMIC ACID KINASE"/>
    <property type="match status" value="1"/>
</dbReference>
<dbReference type="InterPro" id="IPR005338">
    <property type="entry name" value="Anhydro_N_Ac-Mur_kinase"/>
</dbReference>
<accession>A0A9P6XWV1</accession>
<dbReference type="GO" id="GO:0006040">
    <property type="term" value="P:amino sugar metabolic process"/>
    <property type="evidence" value="ECO:0007669"/>
    <property type="project" value="InterPro"/>
</dbReference>
<organism evidence="2 3">
    <name type="scientific">Rhizopus delemar</name>
    <dbReference type="NCBI Taxonomy" id="936053"/>
    <lineage>
        <taxon>Eukaryota</taxon>
        <taxon>Fungi</taxon>
        <taxon>Fungi incertae sedis</taxon>
        <taxon>Mucoromycota</taxon>
        <taxon>Mucoromycotina</taxon>
        <taxon>Mucoromycetes</taxon>
        <taxon>Mucorales</taxon>
        <taxon>Mucorineae</taxon>
        <taxon>Rhizopodaceae</taxon>
        <taxon>Rhizopus</taxon>
    </lineage>
</organism>
<dbReference type="PANTHER" id="PTHR30605:SF0">
    <property type="entry name" value="ANHYDRO-N-ACETYLMURAMIC ACID KINASE"/>
    <property type="match status" value="1"/>
</dbReference>
<dbReference type="Gene3D" id="3.30.420.40">
    <property type="match status" value="1"/>
</dbReference>
<dbReference type="Proteomes" id="UP000740926">
    <property type="component" value="Unassembled WGS sequence"/>
</dbReference>
<dbReference type="GO" id="GO:0009254">
    <property type="term" value="P:peptidoglycan turnover"/>
    <property type="evidence" value="ECO:0007669"/>
    <property type="project" value="InterPro"/>
</dbReference>
<dbReference type="AlphaFoldDB" id="A0A9P6XWV1"/>
<proteinExistence type="predicted"/>
<evidence type="ECO:0008006" key="4">
    <source>
        <dbReference type="Google" id="ProtNLM"/>
    </source>
</evidence>
<dbReference type="Pfam" id="PF03702">
    <property type="entry name" value="AnmK"/>
    <property type="match status" value="1"/>
</dbReference>
<evidence type="ECO:0000256" key="1">
    <source>
        <dbReference type="SAM" id="MobiDB-lite"/>
    </source>
</evidence>
<dbReference type="EMBL" id="JAANIU010008975">
    <property type="protein sequence ID" value="KAG1533931.1"/>
    <property type="molecule type" value="Genomic_DNA"/>
</dbReference>
<name>A0A9P6XWV1_9FUNG</name>
<evidence type="ECO:0000313" key="2">
    <source>
        <dbReference type="EMBL" id="KAG1533931.1"/>
    </source>
</evidence>
<sequence>MAAPAVHLRRLRPRRGCGSPPPRRCRRCPAGAGRAGRARRWWSRRPLSGRAVLNLGGIANVTLLAPGPPARGFDTGPANVFLDAWCQRHLGQPYDADGRWAATGQVVAPLLEQLIASEPWFALPPPKSTGRDRFNLQWLDDRLAAA</sequence>
<reference evidence="2 3" key="1">
    <citation type="journal article" date="2020" name="Microb. Genom.">
        <title>Genetic diversity of clinical and environmental Mucorales isolates obtained from an investigation of mucormycosis cases among solid organ transplant recipients.</title>
        <authorList>
            <person name="Nguyen M.H."/>
            <person name="Kaul D."/>
            <person name="Muto C."/>
            <person name="Cheng S.J."/>
            <person name="Richter R.A."/>
            <person name="Bruno V.M."/>
            <person name="Liu G."/>
            <person name="Beyhan S."/>
            <person name="Sundermann A.J."/>
            <person name="Mounaud S."/>
            <person name="Pasculle A.W."/>
            <person name="Nierman W.C."/>
            <person name="Driscoll E."/>
            <person name="Cumbie R."/>
            <person name="Clancy C.J."/>
            <person name="Dupont C.L."/>
        </authorList>
    </citation>
    <scope>NUCLEOTIDE SEQUENCE [LARGE SCALE GENOMIC DNA]</scope>
    <source>
        <strain evidence="2 3">GL24</strain>
    </source>
</reference>
<protein>
    <recommendedName>
        <fullName evidence="4">Anhydro-N-acetylmuramic acid kinase</fullName>
    </recommendedName>
</protein>
<comment type="caution">
    <text evidence="2">The sequence shown here is derived from an EMBL/GenBank/DDBJ whole genome shotgun (WGS) entry which is preliminary data.</text>
</comment>
<feature type="region of interest" description="Disordered" evidence="1">
    <location>
        <begin position="1"/>
        <end position="22"/>
    </location>
</feature>
<evidence type="ECO:0000313" key="3">
    <source>
        <dbReference type="Proteomes" id="UP000740926"/>
    </source>
</evidence>
<dbReference type="GO" id="GO:0016773">
    <property type="term" value="F:phosphotransferase activity, alcohol group as acceptor"/>
    <property type="evidence" value="ECO:0007669"/>
    <property type="project" value="InterPro"/>
</dbReference>
<gene>
    <name evidence="2" type="ORF">G6F50_015705</name>
</gene>
<dbReference type="GO" id="GO:0005524">
    <property type="term" value="F:ATP binding"/>
    <property type="evidence" value="ECO:0007669"/>
    <property type="project" value="InterPro"/>
</dbReference>